<evidence type="ECO:0000259" key="7">
    <source>
        <dbReference type="PROSITE" id="PS50106"/>
    </source>
</evidence>
<evidence type="ECO:0000256" key="5">
    <source>
        <dbReference type="RuleBase" id="RU004404"/>
    </source>
</evidence>
<evidence type="ECO:0000256" key="1">
    <source>
        <dbReference type="ARBA" id="ARBA00009179"/>
    </source>
</evidence>
<dbReference type="Pfam" id="PF03572">
    <property type="entry name" value="Peptidase_S41"/>
    <property type="match status" value="1"/>
</dbReference>
<accession>A0ABT1NH12</accession>
<sequence length="465" mass="50145">MKQKILALILIISMTLSGAAFAAPGANPDTIETLESLMDIIKSDYYKDVDDAALIRGAIDGMFNALDPHSNYMNEEEFRELNTFTSGEFGGIGVTIEKKDNAITVVSPVEGTPAHKAGLDTGDVIVSVDGTDISDYTLDKAVSLIKGDPGTKVKLGIKKAGKTEVTYIEFTRELIKVESVKKETPFGKKVEDAIKDKNIGYVRLTEFSENTYYDFKDVIEAYKKEGKKGLIIDIRNNPGGLLGSVIDICKEIIPEGPIVHIDAKGEENDATYSSTLKNPPFKLAVLVNGGSASASEILTGAVKDSKAGIIVGTKTYGKGTVQDILYLTNGGGMKITVAEYMTRDKIHINGKGIEPDVVAELSAEENLAPVKMDRDIIVGTVGLDVYGIQQRLDNLGYTMKADGVMGQTTLAAANKLLADNKLPEVKTLTKAAQQKILEIYTQNAGKNIKDTQLETAVAELQKLLK</sequence>
<dbReference type="Gene3D" id="3.30.750.44">
    <property type="match status" value="1"/>
</dbReference>
<dbReference type="InterPro" id="IPR029045">
    <property type="entry name" value="ClpP/crotonase-like_dom_sf"/>
</dbReference>
<dbReference type="Pfam" id="PF22694">
    <property type="entry name" value="CtpB_N-like"/>
    <property type="match status" value="1"/>
</dbReference>
<dbReference type="CDD" id="cd07560">
    <property type="entry name" value="Peptidase_S41_CPP"/>
    <property type="match status" value="1"/>
</dbReference>
<dbReference type="InterPro" id="IPR004447">
    <property type="entry name" value="Peptidase_S41A"/>
</dbReference>
<dbReference type="EMBL" id="JAJEKE010000003">
    <property type="protein sequence ID" value="MCQ1529141.1"/>
    <property type="molecule type" value="Genomic_DNA"/>
</dbReference>
<dbReference type="SUPFAM" id="SSF50156">
    <property type="entry name" value="PDZ domain-like"/>
    <property type="match status" value="1"/>
</dbReference>
<dbReference type="PROSITE" id="PS50106">
    <property type="entry name" value="PDZ"/>
    <property type="match status" value="1"/>
</dbReference>
<keyword evidence="4 5" id="KW-0720">Serine protease</keyword>
<dbReference type="InterPro" id="IPR041489">
    <property type="entry name" value="PDZ_6"/>
</dbReference>
<feature type="domain" description="PDZ" evidence="7">
    <location>
        <begin position="78"/>
        <end position="146"/>
    </location>
</feature>
<dbReference type="PANTHER" id="PTHR32060">
    <property type="entry name" value="TAIL-SPECIFIC PROTEASE"/>
    <property type="match status" value="1"/>
</dbReference>
<evidence type="ECO:0000256" key="4">
    <source>
        <dbReference type="ARBA" id="ARBA00022825"/>
    </source>
</evidence>
<dbReference type="Pfam" id="PF17820">
    <property type="entry name" value="PDZ_6"/>
    <property type="match status" value="1"/>
</dbReference>
<organism evidence="8 9">
    <name type="scientific">Lutispora saccharofermentans</name>
    <dbReference type="NCBI Taxonomy" id="3024236"/>
    <lineage>
        <taxon>Bacteria</taxon>
        <taxon>Bacillati</taxon>
        <taxon>Bacillota</taxon>
        <taxon>Clostridia</taxon>
        <taxon>Lutisporales</taxon>
        <taxon>Lutisporaceae</taxon>
        <taxon>Lutispora</taxon>
    </lineage>
</organism>
<dbReference type="Proteomes" id="UP001651880">
    <property type="component" value="Unassembled WGS sequence"/>
</dbReference>
<comment type="similarity">
    <text evidence="1 5">Belongs to the peptidase S41A family.</text>
</comment>
<feature type="chain" id="PRO_5046467390" evidence="6">
    <location>
        <begin position="23"/>
        <end position="465"/>
    </location>
</feature>
<evidence type="ECO:0000256" key="6">
    <source>
        <dbReference type="SAM" id="SignalP"/>
    </source>
</evidence>
<dbReference type="SMART" id="SM00228">
    <property type="entry name" value="PDZ"/>
    <property type="match status" value="1"/>
</dbReference>
<keyword evidence="9" id="KW-1185">Reference proteome</keyword>
<dbReference type="Gene3D" id="3.90.226.10">
    <property type="entry name" value="2-enoyl-CoA Hydratase, Chain A, domain 1"/>
    <property type="match status" value="1"/>
</dbReference>
<dbReference type="SUPFAM" id="SSF52096">
    <property type="entry name" value="ClpP/crotonase"/>
    <property type="match status" value="1"/>
</dbReference>
<dbReference type="SMART" id="SM00245">
    <property type="entry name" value="TSPc"/>
    <property type="match status" value="1"/>
</dbReference>
<dbReference type="InterPro" id="IPR036034">
    <property type="entry name" value="PDZ_sf"/>
</dbReference>
<reference evidence="8 9" key="1">
    <citation type="submission" date="2021-10" db="EMBL/GenBank/DDBJ databases">
        <title>Lutispora strain m25 sp. nov., a thermophilic, non-spore-forming bacterium isolated from a lab-scale methanogenic bioreactor digesting anaerobic sludge.</title>
        <authorList>
            <person name="El Houari A."/>
            <person name="Mcdonald J."/>
        </authorList>
    </citation>
    <scope>NUCLEOTIDE SEQUENCE [LARGE SCALE GENOMIC DNA]</scope>
    <source>
        <strain evidence="9">m25</strain>
    </source>
</reference>
<comment type="caution">
    <text evidence="8">The sequence shown here is derived from an EMBL/GenBank/DDBJ whole genome shotgun (WGS) entry which is preliminary data.</text>
</comment>
<dbReference type="InterPro" id="IPR001478">
    <property type="entry name" value="PDZ"/>
</dbReference>
<keyword evidence="2 5" id="KW-0645">Protease</keyword>
<protein>
    <submittedName>
        <fullName evidence="8">S41 family peptidase</fullName>
    </submittedName>
</protein>
<evidence type="ECO:0000313" key="8">
    <source>
        <dbReference type="EMBL" id="MCQ1529141.1"/>
    </source>
</evidence>
<keyword evidence="6" id="KW-0732">Signal</keyword>
<dbReference type="InterPro" id="IPR005151">
    <property type="entry name" value="Tail-specific_protease"/>
</dbReference>
<evidence type="ECO:0000313" key="9">
    <source>
        <dbReference type="Proteomes" id="UP001651880"/>
    </source>
</evidence>
<name>A0ABT1NH12_9FIRM</name>
<dbReference type="NCBIfam" id="TIGR00225">
    <property type="entry name" value="prc"/>
    <property type="match status" value="1"/>
</dbReference>
<dbReference type="Gene3D" id="2.30.42.10">
    <property type="match status" value="1"/>
</dbReference>
<dbReference type="RefSeq" id="WP_255226658.1">
    <property type="nucleotide sequence ID" value="NZ_JAJEKE010000003.1"/>
</dbReference>
<evidence type="ECO:0000256" key="2">
    <source>
        <dbReference type="ARBA" id="ARBA00022670"/>
    </source>
</evidence>
<dbReference type="InterPro" id="IPR055210">
    <property type="entry name" value="CtpA/B_N"/>
</dbReference>
<evidence type="ECO:0000256" key="3">
    <source>
        <dbReference type="ARBA" id="ARBA00022801"/>
    </source>
</evidence>
<keyword evidence="3 5" id="KW-0378">Hydrolase</keyword>
<dbReference type="CDD" id="cd06782">
    <property type="entry name" value="cpPDZ_CPP-like"/>
    <property type="match status" value="1"/>
</dbReference>
<gene>
    <name evidence="8" type="ORF">LJD61_06210</name>
</gene>
<dbReference type="PANTHER" id="PTHR32060:SF30">
    <property type="entry name" value="CARBOXY-TERMINAL PROCESSING PROTEASE CTPA"/>
    <property type="match status" value="1"/>
</dbReference>
<feature type="signal peptide" evidence="6">
    <location>
        <begin position="1"/>
        <end position="22"/>
    </location>
</feature>
<proteinExistence type="inferred from homology"/>